<feature type="binding site" evidence="10">
    <location>
        <position position="203"/>
    </location>
    <ligand>
        <name>[4Fe-4S] cluster</name>
        <dbReference type="ChEBI" id="CHEBI:49883"/>
    </ligand>
</feature>
<dbReference type="PANTHER" id="PTHR10359">
    <property type="entry name" value="A/G-SPECIFIC ADENINE GLYCOSYLASE/ENDONUCLEASE III"/>
    <property type="match status" value="1"/>
</dbReference>
<keyword evidence="2 10" id="KW-0004">4Fe-4S</keyword>
<dbReference type="Gene3D" id="1.10.1670.10">
    <property type="entry name" value="Helix-hairpin-Helix base-excision DNA repair enzymes (C-terminal)"/>
    <property type="match status" value="1"/>
</dbReference>
<evidence type="ECO:0000259" key="12">
    <source>
        <dbReference type="SMART" id="SM00478"/>
    </source>
</evidence>
<dbReference type="SMART" id="SM00278">
    <property type="entry name" value="HhH1"/>
    <property type="match status" value="1"/>
</dbReference>
<evidence type="ECO:0000256" key="9">
    <source>
        <dbReference type="ARBA" id="ARBA00023295"/>
    </source>
</evidence>
<comment type="catalytic activity">
    <reaction evidence="10">
        <text>2'-deoxyribonucleotide-(2'-deoxyribose 5'-phosphate)-2'-deoxyribonucleotide-DNA = a 3'-end 2'-deoxyribonucleotide-(2,3-dehydro-2,3-deoxyribose 5'-phosphate)-DNA + a 5'-end 5'-phospho-2'-deoxyribonucleoside-DNA + H(+)</text>
        <dbReference type="Rhea" id="RHEA:66592"/>
        <dbReference type="Rhea" id="RHEA-COMP:13180"/>
        <dbReference type="Rhea" id="RHEA-COMP:16897"/>
        <dbReference type="Rhea" id="RHEA-COMP:17067"/>
        <dbReference type="ChEBI" id="CHEBI:15378"/>
        <dbReference type="ChEBI" id="CHEBI:136412"/>
        <dbReference type="ChEBI" id="CHEBI:157695"/>
        <dbReference type="ChEBI" id="CHEBI:167181"/>
        <dbReference type="EC" id="4.2.99.18"/>
    </reaction>
</comment>
<dbReference type="CDD" id="cd00056">
    <property type="entry name" value="ENDO3c"/>
    <property type="match status" value="1"/>
</dbReference>
<feature type="binding site" evidence="10">
    <location>
        <position position="194"/>
    </location>
    <ligand>
        <name>[4Fe-4S] cluster</name>
        <dbReference type="ChEBI" id="CHEBI:49883"/>
    </ligand>
</feature>
<evidence type="ECO:0000256" key="8">
    <source>
        <dbReference type="ARBA" id="ARBA00023204"/>
    </source>
</evidence>
<keyword evidence="10 13" id="KW-0456">Lyase</keyword>
<dbReference type="NCBIfam" id="TIGR01083">
    <property type="entry name" value="nth"/>
    <property type="match status" value="1"/>
</dbReference>
<dbReference type="InterPro" id="IPR023170">
    <property type="entry name" value="HhH_base_excis_C"/>
</dbReference>
<keyword evidence="8 10" id="KW-0234">DNA repair</keyword>
<dbReference type="InterPro" id="IPR004036">
    <property type="entry name" value="Endonuclease-III-like_CS2"/>
</dbReference>
<dbReference type="PANTHER" id="PTHR10359:SF18">
    <property type="entry name" value="ENDONUCLEASE III"/>
    <property type="match status" value="1"/>
</dbReference>
<dbReference type="InterPro" id="IPR003583">
    <property type="entry name" value="Hlx-hairpin-Hlx_DNA-bd_motif"/>
</dbReference>
<dbReference type="GO" id="GO:0140078">
    <property type="term" value="F:class I DNA-(apurinic or apyrimidinic site) endonuclease activity"/>
    <property type="evidence" value="ECO:0007669"/>
    <property type="project" value="UniProtKB-EC"/>
</dbReference>
<accession>A0ABS4KXP2</accession>
<reference evidence="13 14" key="1">
    <citation type="submission" date="2021-03" db="EMBL/GenBank/DDBJ databases">
        <title>Genomic Encyclopedia of Type Strains, Phase IV (KMG-IV): sequencing the most valuable type-strain genomes for metagenomic binning, comparative biology and taxonomic classification.</title>
        <authorList>
            <person name="Goeker M."/>
        </authorList>
    </citation>
    <scope>NUCLEOTIDE SEQUENCE [LARGE SCALE GENOMIC DNA]</scope>
    <source>
        <strain evidence="13 14">DSM 28783</strain>
    </source>
</reference>
<protein>
    <recommendedName>
        <fullName evidence="10">Endonuclease III</fullName>
        <ecNumber evidence="10">4.2.99.18</ecNumber>
    </recommendedName>
    <alternativeName>
        <fullName evidence="10">DNA-(apurinic or apyrimidinic site) lyase</fullName>
    </alternativeName>
</protein>
<dbReference type="HAMAP" id="MF_00942">
    <property type="entry name" value="Nth"/>
    <property type="match status" value="1"/>
</dbReference>
<name>A0ABS4KXP2_9CLOT</name>
<comment type="caution">
    <text evidence="13">The sequence shown here is derived from an EMBL/GenBank/DDBJ whole genome shotgun (WGS) entry which is preliminary data.</text>
</comment>
<dbReference type="InterPro" id="IPR003265">
    <property type="entry name" value="HhH-GPD_domain"/>
</dbReference>
<keyword evidence="6 10" id="KW-0408">Iron</keyword>
<dbReference type="SMART" id="SM00525">
    <property type="entry name" value="FES"/>
    <property type="match status" value="1"/>
</dbReference>
<evidence type="ECO:0000256" key="2">
    <source>
        <dbReference type="ARBA" id="ARBA00022485"/>
    </source>
</evidence>
<gene>
    <name evidence="10" type="primary">nth</name>
    <name evidence="13" type="ORF">J2Z42_002877</name>
</gene>
<dbReference type="Proteomes" id="UP001519307">
    <property type="component" value="Unassembled WGS sequence"/>
</dbReference>
<dbReference type="Pfam" id="PF00633">
    <property type="entry name" value="HHH"/>
    <property type="match status" value="1"/>
</dbReference>
<feature type="domain" description="Helix-hairpin-helix DNA-binding motif class 1" evidence="11">
    <location>
        <begin position="109"/>
        <end position="128"/>
    </location>
</feature>
<comment type="similarity">
    <text evidence="1 10">Belongs to the Nth/MutY family.</text>
</comment>
<feature type="binding site" evidence="10">
    <location>
        <position position="197"/>
    </location>
    <ligand>
        <name>[4Fe-4S] cluster</name>
        <dbReference type="ChEBI" id="CHEBI:49883"/>
    </ligand>
</feature>
<evidence type="ECO:0000256" key="4">
    <source>
        <dbReference type="ARBA" id="ARBA00022763"/>
    </source>
</evidence>
<evidence type="ECO:0000313" key="14">
    <source>
        <dbReference type="Proteomes" id="UP001519307"/>
    </source>
</evidence>
<keyword evidence="14" id="KW-1185">Reference proteome</keyword>
<keyword evidence="10" id="KW-0238">DNA-binding</keyword>
<dbReference type="Gene3D" id="1.10.340.30">
    <property type="entry name" value="Hypothetical protein, domain 2"/>
    <property type="match status" value="1"/>
</dbReference>
<dbReference type="SMART" id="SM00478">
    <property type="entry name" value="ENDO3c"/>
    <property type="match status" value="1"/>
</dbReference>
<sequence>MNNKNIDEILKILGETYPEAKCALQFRSPYELLLATILSAQCTDVRVNKVTSELYKKFNTPEKILELTEHELGEKIKSCGLYRNKSKNILAMSRVLVKDYNGEVPGSMEELLKLPGVGRKTANVVLSNAFGIPAIAVDTHVFRVSNRLGIAKGSTPGKVEMELMNNIPRNMWSITHHYLIWHGRRICKSRKPDCERCPLALNCDYFSNEADTKMK</sequence>
<keyword evidence="13" id="KW-0255">Endonuclease</keyword>
<evidence type="ECO:0000256" key="3">
    <source>
        <dbReference type="ARBA" id="ARBA00022723"/>
    </source>
</evidence>
<keyword evidence="7 10" id="KW-0411">Iron-sulfur</keyword>
<keyword evidence="13" id="KW-0540">Nuclease</keyword>
<dbReference type="PROSITE" id="PS01155">
    <property type="entry name" value="ENDONUCLEASE_III_2"/>
    <property type="match status" value="1"/>
</dbReference>
<evidence type="ECO:0000259" key="11">
    <source>
        <dbReference type="SMART" id="SM00278"/>
    </source>
</evidence>
<feature type="binding site" evidence="10">
    <location>
        <position position="187"/>
    </location>
    <ligand>
        <name>[4Fe-4S] cluster</name>
        <dbReference type="ChEBI" id="CHEBI:49883"/>
    </ligand>
</feature>
<dbReference type="InterPro" id="IPR011257">
    <property type="entry name" value="DNA_glycosylase"/>
</dbReference>
<dbReference type="InterPro" id="IPR005759">
    <property type="entry name" value="Nth"/>
</dbReference>
<dbReference type="RefSeq" id="WP_209703378.1">
    <property type="nucleotide sequence ID" value="NZ_JAGGLM010000034.1"/>
</dbReference>
<keyword evidence="5 10" id="KW-0378">Hydrolase</keyword>
<dbReference type="Pfam" id="PF00730">
    <property type="entry name" value="HhH-GPD"/>
    <property type="match status" value="1"/>
</dbReference>
<evidence type="ECO:0000256" key="5">
    <source>
        <dbReference type="ARBA" id="ARBA00022801"/>
    </source>
</evidence>
<comment type="function">
    <text evidence="10">DNA repair enzyme that has both DNA N-glycosylase activity and AP-lyase activity. The DNA N-glycosylase activity releases various damaged pyrimidines from DNA by cleaving the N-glycosidic bond, leaving an AP (apurinic/apyrimidinic) site. The AP-lyase activity cleaves the phosphodiester bond 3' to the AP site by a beta-elimination, leaving a 3'-terminal unsaturated sugar and a product with a terminal 5'-phosphate.</text>
</comment>
<evidence type="ECO:0000256" key="10">
    <source>
        <dbReference type="HAMAP-Rule" id="MF_00942"/>
    </source>
</evidence>
<dbReference type="PIRSF" id="PIRSF001435">
    <property type="entry name" value="Nth"/>
    <property type="match status" value="1"/>
</dbReference>
<evidence type="ECO:0000256" key="1">
    <source>
        <dbReference type="ARBA" id="ARBA00008343"/>
    </source>
</evidence>
<keyword evidence="9 10" id="KW-0326">Glycosidase</keyword>
<dbReference type="EMBL" id="JAGGLM010000034">
    <property type="protein sequence ID" value="MBP2034146.1"/>
    <property type="molecule type" value="Genomic_DNA"/>
</dbReference>
<evidence type="ECO:0000313" key="13">
    <source>
        <dbReference type="EMBL" id="MBP2034146.1"/>
    </source>
</evidence>
<keyword evidence="3 10" id="KW-0479">Metal-binding</keyword>
<dbReference type="InterPro" id="IPR003651">
    <property type="entry name" value="Endonuclease3_FeS-loop_motif"/>
</dbReference>
<comment type="cofactor">
    <cofactor evidence="10">
        <name>[4Fe-4S] cluster</name>
        <dbReference type="ChEBI" id="CHEBI:49883"/>
    </cofactor>
    <text evidence="10">Binds 1 [4Fe-4S] cluster.</text>
</comment>
<proteinExistence type="inferred from homology"/>
<dbReference type="EC" id="4.2.99.18" evidence="10"/>
<evidence type="ECO:0000256" key="6">
    <source>
        <dbReference type="ARBA" id="ARBA00023004"/>
    </source>
</evidence>
<evidence type="ECO:0000256" key="7">
    <source>
        <dbReference type="ARBA" id="ARBA00023014"/>
    </source>
</evidence>
<dbReference type="SUPFAM" id="SSF48150">
    <property type="entry name" value="DNA-glycosylase"/>
    <property type="match status" value="1"/>
</dbReference>
<dbReference type="InterPro" id="IPR000445">
    <property type="entry name" value="HhH_motif"/>
</dbReference>
<keyword evidence="4 10" id="KW-0227">DNA damage</keyword>
<organism evidence="13 14">
    <name type="scientific">Clostridium algifaecis</name>
    <dbReference type="NCBI Taxonomy" id="1472040"/>
    <lineage>
        <taxon>Bacteria</taxon>
        <taxon>Bacillati</taxon>
        <taxon>Bacillota</taxon>
        <taxon>Clostridia</taxon>
        <taxon>Eubacteriales</taxon>
        <taxon>Clostridiaceae</taxon>
        <taxon>Clostridium</taxon>
    </lineage>
</organism>
<feature type="domain" description="HhH-GPD" evidence="12">
    <location>
        <begin position="38"/>
        <end position="185"/>
    </location>
</feature>